<evidence type="ECO:0000313" key="3">
    <source>
        <dbReference type="Proteomes" id="UP000001194"/>
    </source>
</evidence>
<evidence type="ECO:0000256" key="1">
    <source>
        <dbReference type="SAM" id="Phobius"/>
    </source>
</evidence>
<gene>
    <name evidence="2" type="ORF">LACBIDRAFT_300534</name>
</gene>
<organism evidence="3">
    <name type="scientific">Laccaria bicolor (strain S238N-H82 / ATCC MYA-4686)</name>
    <name type="common">Bicoloured deceiver</name>
    <name type="synonym">Laccaria laccata var. bicolor</name>
    <dbReference type="NCBI Taxonomy" id="486041"/>
    <lineage>
        <taxon>Eukaryota</taxon>
        <taxon>Fungi</taxon>
        <taxon>Dikarya</taxon>
        <taxon>Basidiomycota</taxon>
        <taxon>Agaricomycotina</taxon>
        <taxon>Agaricomycetes</taxon>
        <taxon>Agaricomycetidae</taxon>
        <taxon>Agaricales</taxon>
        <taxon>Agaricineae</taxon>
        <taxon>Hydnangiaceae</taxon>
        <taxon>Laccaria</taxon>
    </lineage>
</organism>
<feature type="transmembrane region" description="Helical" evidence="1">
    <location>
        <begin position="169"/>
        <end position="188"/>
    </location>
</feature>
<name>B0DGZ6_LACBS</name>
<keyword evidence="1" id="KW-0812">Transmembrane</keyword>
<protein>
    <submittedName>
        <fullName evidence="2">Predicted protein</fullName>
    </submittedName>
</protein>
<accession>B0DGZ6</accession>
<dbReference type="Proteomes" id="UP000001194">
    <property type="component" value="Unassembled WGS sequence"/>
</dbReference>
<feature type="transmembrane region" description="Helical" evidence="1">
    <location>
        <begin position="228"/>
        <end position="248"/>
    </location>
</feature>
<feature type="transmembrane region" description="Helical" evidence="1">
    <location>
        <begin position="22"/>
        <end position="45"/>
    </location>
</feature>
<sequence>MSAPEVQLPNPFTPMAFLPPDLAFHLTVCTHIVVGTTAVIIWDIINNLSGDYRLLFKHKIGPATIAYIISRISTLIFVLSTSIFLTLPTGNCTKFDKILDAFFPVSVPASSLLFFFRMRAVFAGNNLMVASAFFLWLVSFAGTMTVAFGVEGINIGPTNYCVVSSAKSYIALSGILPFVHDTFVLLSISWKMMMNTYEDNSLKNGFRTVVFGDYLPAFSRALLQDGQMYYLVTVCSNLLAVVMVYMPVPIVYRTVFSCPNTVLMNIMACRVYRNTKFGLYKNSVALSTSRYTSEDRSGPTIPLAFRNVAYSSKESHTRPSSSGHGIEVTKTVHHEYDISAKKMRITNDNF</sequence>
<feature type="transmembrane region" description="Helical" evidence="1">
    <location>
        <begin position="98"/>
        <end position="116"/>
    </location>
</feature>
<feature type="transmembrane region" description="Helical" evidence="1">
    <location>
        <begin position="128"/>
        <end position="149"/>
    </location>
</feature>
<dbReference type="KEGG" id="lbc:LACBIDRAFT_300534"/>
<keyword evidence="1" id="KW-1133">Transmembrane helix</keyword>
<keyword evidence="3" id="KW-1185">Reference proteome</keyword>
<dbReference type="OrthoDB" id="3038990at2759"/>
<dbReference type="EMBL" id="DS547109">
    <property type="protein sequence ID" value="EDR06357.1"/>
    <property type="molecule type" value="Genomic_DNA"/>
</dbReference>
<dbReference type="GeneID" id="6078659"/>
<keyword evidence="1" id="KW-0472">Membrane</keyword>
<evidence type="ECO:0000313" key="2">
    <source>
        <dbReference type="EMBL" id="EDR06357.1"/>
    </source>
</evidence>
<dbReference type="HOGENOM" id="CLU_060549_0_0_1"/>
<reference evidence="2 3" key="1">
    <citation type="journal article" date="2008" name="Nature">
        <title>The genome of Laccaria bicolor provides insights into mycorrhizal symbiosis.</title>
        <authorList>
            <person name="Martin F."/>
            <person name="Aerts A."/>
            <person name="Ahren D."/>
            <person name="Brun A."/>
            <person name="Danchin E.G.J."/>
            <person name="Duchaussoy F."/>
            <person name="Gibon J."/>
            <person name="Kohler A."/>
            <person name="Lindquist E."/>
            <person name="Pereda V."/>
            <person name="Salamov A."/>
            <person name="Shapiro H.J."/>
            <person name="Wuyts J."/>
            <person name="Blaudez D."/>
            <person name="Buee M."/>
            <person name="Brokstein P."/>
            <person name="Canbaeck B."/>
            <person name="Cohen D."/>
            <person name="Courty P.E."/>
            <person name="Coutinho P.M."/>
            <person name="Delaruelle C."/>
            <person name="Detter J.C."/>
            <person name="Deveau A."/>
            <person name="DiFazio S."/>
            <person name="Duplessis S."/>
            <person name="Fraissinet-Tachet L."/>
            <person name="Lucic E."/>
            <person name="Frey-Klett P."/>
            <person name="Fourrey C."/>
            <person name="Feussner I."/>
            <person name="Gay G."/>
            <person name="Grimwood J."/>
            <person name="Hoegger P.J."/>
            <person name="Jain P."/>
            <person name="Kilaru S."/>
            <person name="Labbe J."/>
            <person name="Lin Y.C."/>
            <person name="Legue V."/>
            <person name="Le Tacon F."/>
            <person name="Marmeisse R."/>
            <person name="Melayah D."/>
            <person name="Montanini B."/>
            <person name="Muratet M."/>
            <person name="Nehls U."/>
            <person name="Niculita-Hirzel H."/>
            <person name="Oudot-Le Secq M.P."/>
            <person name="Peter M."/>
            <person name="Quesneville H."/>
            <person name="Rajashekar B."/>
            <person name="Reich M."/>
            <person name="Rouhier N."/>
            <person name="Schmutz J."/>
            <person name="Yin T."/>
            <person name="Chalot M."/>
            <person name="Henrissat B."/>
            <person name="Kuees U."/>
            <person name="Lucas S."/>
            <person name="Van de Peer Y."/>
            <person name="Podila G.K."/>
            <person name="Polle A."/>
            <person name="Pukkila P.J."/>
            <person name="Richardson P.M."/>
            <person name="Rouze P."/>
            <person name="Sanders I.R."/>
            <person name="Stajich J.E."/>
            <person name="Tunlid A."/>
            <person name="Tuskan G."/>
            <person name="Grigoriev I.V."/>
        </authorList>
    </citation>
    <scope>NUCLEOTIDE SEQUENCE [LARGE SCALE GENOMIC DNA]</scope>
    <source>
        <strain evidence="3">S238N-H82 / ATCC MYA-4686</strain>
    </source>
</reference>
<dbReference type="AlphaFoldDB" id="B0DGZ6"/>
<proteinExistence type="predicted"/>
<feature type="transmembrane region" description="Helical" evidence="1">
    <location>
        <begin position="65"/>
        <end position="86"/>
    </location>
</feature>
<dbReference type="InParanoid" id="B0DGZ6"/>
<dbReference type="RefSeq" id="XP_001883218.1">
    <property type="nucleotide sequence ID" value="XM_001883183.1"/>
</dbReference>